<keyword evidence="4" id="KW-1185">Reference proteome</keyword>
<dbReference type="AlphaFoldDB" id="A0AAI9V5M3"/>
<dbReference type="InterPro" id="IPR052953">
    <property type="entry name" value="Ser-rich/MCO-related"/>
</dbReference>
<feature type="region of interest" description="Disordered" evidence="1">
    <location>
        <begin position="16"/>
        <end position="50"/>
    </location>
</feature>
<reference evidence="3" key="1">
    <citation type="submission" date="2016-11" db="EMBL/GenBank/DDBJ databases">
        <title>The genome sequence of Colletotrichum cuscutae.</title>
        <authorList>
            <person name="Baroncelli R."/>
        </authorList>
    </citation>
    <scope>NUCLEOTIDE SEQUENCE</scope>
    <source>
        <strain evidence="3">IMI 304802</strain>
    </source>
</reference>
<feature type="signal peptide" evidence="2">
    <location>
        <begin position="1"/>
        <end position="17"/>
    </location>
</feature>
<dbReference type="Proteomes" id="UP001239213">
    <property type="component" value="Unassembled WGS sequence"/>
</dbReference>
<evidence type="ECO:0000256" key="2">
    <source>
        <dbReference type="SAM" id="SignalP"/>
    </source>
</evidence>
<proteinExistence type="predicted"/>
<dbReference type="Gene3D" id="2.60.40.420">
    <property type="entry name" value="Cupredoxins - blue copper proteins"/>
    <property type="match status" value="1"/>
</dbReference>
<feature type="chain" id="PRO_5042594145" evidence="2">
    <location>
        <begin position="18"/>
        <end position="271"/>
    </location>
</feature>
<dbReference type="PANTHER" id="PTHR34883">
    <property type="entry name" value="SERINE-RICH PROTEIN, PUTATIVE-RELATED-RELATED"/>
    <property type="match status" value="1"/>
</dbReference>
<dbReference type="CDD" id="cd00920">
    <property type="entry name" value="Cupredoxin"/>
    <property type="match status" value="1"/>
</dbReference>
<dbReference type="SUPFAM" id="SSF49503">
    <property type="entry name" value="Cupredoxins"/>
    <property type="match status" value="1"/>
</dbReference>
<protein>
    <submittedName>
        <fullName evidence="3">Extracellular serine-rich protein</fullName>
    </submittedName>
</protein>
<feature type="compositionally biased region" description="Basic and acidic residues" evidence="1">
    <location>
        <begin position="19"/>
        <end position="44"/>
    </location>
</feature>
<feature type="region of interest" description="Disordered" evidence="1">
    <location>
        <begin position="199"/>
        <end position="252"/>
    </location>
</feature>
<keyword evidence="2" id="KW-0732">Signal</keyword>
<dbReference type="InterPro" id="IPR008972">
    <property type="entry name" value="Cupredoxin"/>
</dbReference>
<dbReference type="EMBL" id="MPDP01000209">
    <property type="protein sequence ID" value="KAK1471206.1"/>
    <property type="molecule type" value="Genomic_DNA"/>
</dbReference>
<sequence length="271" mass="27787">MHISAMVVSALAAVASGKLSREEPRRERERERERENERMRERHGTGQQNSRLTRKFHTAVDVQVVSVASTNNTLKFFPEKINAPVGSMVQFQFRGGNHSVVQSTFDNPCIPISNVNTSAKGVYSGYQPVAASAAKGQIPVFTVMVNSPTPMWLYCSQGKHCQNGMVMVINENTKANATRSIENYAKAAKNVAQAQIPGGGAAGGSNGGGSASPTGGAGSGSGKGGSGSGNGGSNSGGGSSATPSSPPTAGAVSLSAPGTFLLALGAAFLLM</sequence>
<accession>A0AAI9V5M3</accession>
<feature type="compositionally biased region" description="Low complexity" evidence="1">
    <location>
        <begin position="240"/>
        <end position="251"/>
    </location>
</feature>
<dbReference type="PANTHER" id="PTHR34883:SF17">
    <property type="entry name" value="CUPREDOXIN"/>
    <property type="match status" value="1"/>
</dbReference>
<gene>
    <name evidence="3" type="ORF">CCUS01_17403</name>
</gene>
<evidence type="ECO:0000256" key="1">
    <source>
        <dbReference type="SAM" id="MobiDB-lite"/>
    </source>
</evidence>
<organism evidence="3 4">
    <name type="scientific">Colletotrichum cuscutae</name>
    <dbReference type="NCBI Taxonomy" id="1209917"/>
    <lineage>
        <taxon>Eukaryota</taxon>
        <taxon>Fungi</taxon>
        <taxon>Dikarya</taxon>
        <taxon>Ascomycota</taxon>
        <taxon>Pezizomycotina</taxon>
        <taxon>Sordariomycetes</taxon>
        <taxon>Hypocreomycetidae</taxon>
        <taxon>Glomerellales</taxon>
        <taxon>Glomerellaceae</taxon>
        <taxon>Colletotrichum</taxon>
        <taxon>Colletotrichum acutatum species complex</taxon>
    </lineage>
</organism>
<comment type="caution">
    <text evidence="3">The sequence shown here is derived from an EMBL/GenBank/DDBJ whole genome shotgun (WGS) entry which is preliminary data.</text>
</comment>
<feature type="compositionally biased region" description="Gly residues" evidence="1">
    <location>
        <begin position="199"/>
        <end position="239"/>
    </location>
</feature>
<name>A0AAI9V5M3_9PEZI</name>
<evidence type="ECO:0000313" key="3">
    <source>
        <dbReference type="EMBL" id="KAK1471206.1"/>
    </source>
</evidence>
<evidence type="ECO:0000313" key="4">
    <source>
        <dbReference type="Proteomes" id="UP001239213"/>
    </source>
</evidence>